<gene>
    <name evidence="1" type="ORF">GCM10019016_132910</name>
</gene>
<evidence type="ECO:0000313" key="1">
    <source>
        <dbReference type="EMBL" id="GAA3506176.1"/>
    </source>
</evidence>
<name>A0ABP6UIB7_9ACTN</name>
<protein>
    <submittedName>
        <fullName evidence="1">Uncharacterized protein</fullName>
    </submittedName>
</protein>
<keyword evidence="2" id="KW-1185">Reference proteome</keyword>
<comment type="caution">
    <text evidence="1">The sequence shown here is derived from an EMBL/GenBank/DDBJ whole genome shotgun (WGS) entry which is preliminary data.</text>
</comment>
<accession>A0ABP6UIB7</accession>
<reference evidence="2" key="1">
    <citation type="journal article" date="2019" name="Int. J. Syst. Evol. Microbiol.">
        <title>The Global Catalogue of Microorganisms (GCM) 10K type strain sequencing project: providing services to taxonomists for standard genome sequencing and annotation.</title>
        <authorList>
            <consortium name="The Broad Institute Genomics Platform"/>
            <consortium name="The Broad Institute Genome Sequencing Center for Infectious Disease"/>
            <person name="Wu L."/>
            <person name="Ma J."/>
        </authorList>
    </citation>
    <scope>NUCLEOTIDE SEQUENCE [LARGE SCALE GENOMIC DNA]</scope>
    <source>
        <strain evidence="2">JCM 4816</strain>
    </source>
</reference>
<proteinExistence type="predicted"/>
<sequence>MRPVTSSRSSWSEIRFRSEYRYAPPGGPTGASSRTSRTLSSYVGASYSGIQARRPEVCVSSWRTVTSCLPARPKSGRWEATVVSSPSAPRSICCTARIEVNSFDTEARSKTVSRAIGICCSAGNSTPVSVSSSYAR</sequence>
<organism evidence="1 2">
    <name type="scientific">Streptomyces prasinosporus</name>
    <dbReference type="NCBI Taxonomy" id="68256"/>
    <lineage>
        <taxon>Bacteria</taxon>
        <taxon>Bacillati</taxon>
        <taxon>Actinomycetota</taxon>
        <taxon>Actinomycetes</taxon>
        <taxon>Kitasatosporales</taxon>
        <taxon>Streptomycetaceae</taxon>
        <taxon>Streptomyces</taxon>
        <taxon>Streptomyces albogriseolus group</taxon>
    </lineage>
</organism>
<evidence type="ECO:0000313" key="2">
    <source>
        <dbReference type="Proteomes" id="UP001501455"/>
    </source>
</evidence>
<dbReference type="Proteomes" id="UP001501455">
    <property type="component" value="Unassembled WGS sequence"/>
</dbReference>
<dbReference type="EMBL" id="BAAAXF010000090">
    <property type="protein sequence ID" value="GAA3506176.1"/>
    <property type="molecule type" value="Genomic_DNA"/>
</dbReference>